<evidence type="ECO:0000313" key="2">
    <source>
        <dbReference type="Proteomes" id="UP000198415"/>
    </source>
</evidence>
<dbReference type="AlphaFoldDB" id="A0A239JNX3"/>
<dbReference type="RefSeq" id="WP_089299035.1">
    <property type="nucleotide sequence ID" value="NZ_BOMU01000126.1"/>
</dbReference>
<gene>
    <name evidence="1" type="ORF">SAMN06264365_13668</name>
</gene>
<dbReference type="OrthoDB" id="3869096at2"/>
<accession>A0A239JNX3</accession>
<dbReference type="Proteomes" id="UP000198415">
    <property type="component" value="Unassembled WGS sequence"/>
</dbReference>
<sequence>MPEPELNEQDYLRQIELLARDVVAAAQKEGWQTYGTDPADATAMQRSVNELARLLRHRHFEGDGCVEPDRRTLPLGGAALFEPGETQSRQDSYRVGCARLGVDPRAEGWALWHTWDDQQRAHTMVTTALETTRGLLDNWAQGHDVHPSQPRRSQIRAVVRGWVGPITLSPGHAGTQGLGGR</sequence>
<keyword evidence="2" id="KW-1185">Reference proteome</keyword>
<name>A0A239JNX3_9ACTN</name>
<evidence type="ECO:0000313" key="1">
    <source>
        <dbReference type="EMBL" id="SNT07469.1"/>
    </source>
</evidence>
<dbReference type="EMBL" id="FZNR01000036">
    <property type="protein sequence ID" value="SNT07469.1"/>
    <property type="molecule type" value="Genomic_DNA"/>
</dbReference>
<reference evidence="1 2" key="1">
    <citation type="submission" date="2017-06" db="EMBL/GenBank/DDBJ databases">
        <authorList>
            <person name="Kim H.J."/>
            <person name="Triplett B.A."/>
        </authorList>
    </citation>
    <scope>NUCLEOTIDE SEQUENCE [LARGE SCALE GENOMIC DNA]</scope>
    <source>
        <strain evidence="1 2">DSM 43151</strain>
    </source>
</reference>
<protein>
    <submittedName>
        <fullName evidence="1">Uncharacterized protein</fullName>
    </submittedName>
</protein>
<proteinExistence type="predicted"/>
<organism evidence="1 2">
    <name type="scientific">Actinoplanes regularis</name>
    <dbReference type="NCBI Taxonomy" id="52697"/>
    <lineage>
        <taxon>Bacteria</taxon>
        <taxon>Bacillati</taxon>
        <taxon>Actinomycetota</taxon>
        <taxon>Actinomycetes</taxon>
        <taxon>Micromonosporales</taxon>
        <taxon>Micromonosporaceae</taxon>
        <taxon>Actinoplanes</taxon>
    </lineage>
</organism>